<keyword evidence="3 4" id="KW-0808">Transferase</keyword>
<dbReference type="InterPro" id="IPR000794">
    <property type="entry name" value="Beta-ketoacyl_synthase"/>
</dbReference>
<dbReference type="AlphaFoldDB" id="A0A7N2LM52"/>
<proteinExistence type="inferred from homology"/>
<evidence type="ECO:0000313" key="7">
    <source>
        <dbReference type="Proteomes" id="UP000594261"/>
    </source>
</evidence>
<evidence type="ECO:0000259" key="5">
    <source>
        <dbReference type="PROSITE" id="PS52004"/>
    </source>
</evidence>
<reference evidence="6 7" key="1">
    <citation type="journal article" date="2016" name="G3 (Bethesda)">
        <title>First Draft Assembly and Annotation of the Genome of a California Endemic Oak Quercus lobata Nee (Fagaceae).</title>
        <authorList>
            <person name="Sork V.L."/>
            <person name="Fitz-Gibbon S.T."/>
            <person name="Puiu D."/>
            <person name="Crepeau M."/>
            <person name="Gugger P.F."/>
            <person name="Sherman R."/>
            <person name="Stevens K."/>
            <person name="Langley C.H."/>
            <person name="Pellegrini M."/>
            <person name="Salzberg S.L."/>
        </authorList>
    </citation>
    <scope>NUCLEOTIDE SEQUENCE [LARGE SCALE GENOMIC DNA]</scope>
    <source>
        <strain evidence="6 7">cv. SW786</strain>
    </source>
</reference>
<name>A0A7N2LM52_QUELO</name>
<dbReference type="PROSITE" id="PS52004">
    <property type="entry name" value="KS3_2"/>
    <property type="match status" value="1"/>
</dbReference>
<dbReference type="OMA" id="KEYNHSE"/>
<dbReference type="Pfam" id="PF00109">
    <property type="entry name" value="ketoacyl-synt"/>
    <property type="match status" value="1"/>
</dbReference>
<dbReference type="EC" id="2.3.1.41" evidence="2"/>
<dbReference type="GO" id="GO:0005739">
    <property type="term" value="C:mitochondrion"/>
    <property type="evidence" value="ECO:0007669"/>
    <property type="project" value="TreeGrafter"/>
</dbReference>
<dbReference type="GO" id="GO:0009570">
    <property type="term" value="C:chloroplast stroma"/>
    <property type="evidence" value="ECO:0007669"/>
    <property type="project" value="TreeGrafter"/>
</dbReference>
<evidence type="ECO:0000256" key="3">
    <source>
        <dbReference type="ARBA" id="ARBA00022679"/>
    </source>
</evidence>
<dbReference type="Pfam" id="PF02801">
    <property type="entry name" value="Ketoacyl-synt_C"/>
    <property type="match status" value="1"/>
</dbReference>
<dbReference type="GO" id="GO:0006633">
    <property type="term" value="P:fatty acid biosynthetic process"/>
    <property type="evidence" value="ECO:0007669"/>
    <property type="project" value="InterPro"/>
</dbReference>
<dbReference type="InterPro" id="IPR020841">
    <property type="entry name" value="PKS_Beta-ketoAc_synthase_dom"/>
</dbReference>
<dbReference type="EnsemblPlants" id="QL05p003264:mrna">
    <property type="protein sequence ID" value="QL05p003264:mrna"/>
    <property type="gene ID" value="QL05p003264"/>
</dbReference>
<evidence type="ECO:0000256" key="4">
    <source>
        <dbReference type="RuleBase" id="RU003694"/>
    </source>
</evidence>
<dbReference type="InParanoid" id="A0A7N2LM52"/>
<dbReference type="CDD" id="cd00834">
    <property type="entry name" value="KAS_I_II"/>
    <property type="match status" value="1"/>
</dbReference>
<dbReference type="PROSITE" id="PS00606">
    <property type="entry name" value="KS3_1"/>
    <property type="match status" value="1"/>
</dbReference>
<dbReference type="SMART" id="SM00825">
    <property type="entry name" value="PKS_KS"/>
    <property type="match status" value="1"/>
</dbReference>
<dbReference type="EMBL" id="LRBV02000005">
    <property type="status" value="NOT_ANNOTATED_CDS"/>
    <property type="molecule type" value="Genomic_DNA"/>
</dbReference>
<dbReference type="PANTHER" id="PTHR11712">
    <property type="entry name" value="POLYKETIDE SYNTHASE-RELATED"/>
    <property type="match status" value="1"/>
</dbReference>
<dbReference type="InterPro" id="IPR018201">
    <property type="entry name" value="Ketoacyl_synth_AS"/>
</dbReference>
<dbReference type="PANTHER" id="PTHR11712:SF349">
    <property type="entry name" value="BETA-KETOACYL-[ACYL-CARRIER-PROTEIN] SYNTHASE I"/>
    <property type="match status" value="1"/>
</dbReference>
<organism evidence="6 7">
    <name type="scientific">Quercus lobata</name>
    <name type="common">Valley oak</name>
    <dbReference type="NCBI Taxonomy" id="97700"/>
    <lineage>
        <taxon>Eukaryota</taxon>
        <taxon>Viridiplantae</taxon>
        <taxon>Streptophyta</taxon>
        <taxon>Embryophyta</taxon>
        <taxon>Tracheophyta</taxon>
        <taxon>Spermatophyta</taxon>
        <taxon>Magnoliopsida</taxon>
        <taxon>eudicotyledons</taxon>
        <taxon>Gunneridae</taxon>
        <taxon>Pentapetalae</taxon>
        <taxon>rosids</taxon>
        <taxon>fabids</taxon>
        <taxon>Fagales</taxon>
        <taxon>Fagaceae</taxon>
        <taxon>Quercus</taxon>
    </lineage>
</organism>
<dbReference type="Gene3D" id="3.40.47.10">
    <property type="match status" value="2"/>
</dbReference>
<dbReference type="SUPFAM" id="SSF53901">
    <property type="entry name" value="Thiolase-like"/>
    <property type="match status" value="2"/>
</dbReference>
<sequence length="621" mass="66855">MATSAAAPPLCTWLVSACMSVSYEKHHTDPKRLSPWTKRRKFVSKCISRGGGDADFVSNLLTNGSGIQSSCLAFEKCKEYNHSEGLFALVGSQTAWTRKQRSINRPAAISVSGDTVAVRPADGVTTEKKQLTKQRRVVVTGVGVVTPIGDEVDVFYNNLLEGVSGISEIEAFDCAQFPTKIAGEIKSFSTDGWVSPKLSKRADKFTLYLLTAGKKALADAGITEEVLGKLDKRRCGVIVGSALGGMRTFQDGIEALRVSYKKINPFGIPFATTNIGSALLAMDLGWMGPNYSISSACATSNFCILSAAHHIITGESDVMLCGGSDAAILPIGLGGFVACGALSKRNGEPTKASRPWDIVLHPTSIFFMVTILLFILQNQFPDLWFQIPFFPPGSPQNPSSHPLLFSGEFPHRVCDTLISYGVYLAVNYIIQNRDGFVIGDGAGVLLLEDLEHAKRRGAKIYAEFLGGSYTCDAYHLTEHHPDGSGLVLCIEKALAQSGVAKEDVNYVNAYGSSTPRADLKEYRALIHCFGKNPELRVNSTKSMTGHLLGASGAVEAVATVKAIQTGWVHPNINLENPDEGMDMNVLVGIKKEPLDIKVALSNSFGFGGHNSSILFAPYKCI</sequence>
<dbReference type="Proteomes" id="UP000594261">
    <property type="component" value="Chromosome 5"/>
</dbReference>
<reference evidence="6" key="2">
    <citation type="submission" date="2021-01" db="UniProtKB">
        <authorList>
            <consortium name="EnsemblPlants"/>
        </authorList>
    </citation>
    <scope>IDENTIFICATION</scope>
</reference>
<keyword evidence="7" id="KW-1185">Reference proteome</keyword>
<evidence type="ECO:0000313" key="6">
    <source>
        <dbReference type="EnsemblPlants" id="QL05p003264:mrna"/>
    </source>
</evidence>
<evidence type="ECO:0000256" key="2">
    <source>
        <dbReference type="ARBA" id="ARBA00013191"/>
    </source>
</evidence>
<comment type="similarity">
    <text evidence="1 4">Belongs to the thiolase-like superfamily. Beta-ketoacyl-ACP synthases family.</text>
</comment>
<dbReference type="InterPro" id="IPR014030">
    <property type="entry name" value="Ketoacyl_synth_N"/>
</dbReference>
<accession>A0A7N2LM52</accession>
<dbReference type="InterPro" id="IPR014031">
    <property type="entry name" value="Ketoacyl_synth_C"/>
</dbReference>
<feature type="domain" description="Ketosynthase family 3 (KS3)" evidence="5">
    <location>
        <begin position="134"/>
        <end position="617"/>
    </location>
</feature>
<dbReference type="Gramene" id="QL05p003264:mrna">
    <property type="protein sequence ID" value="QL05p003264:mrna"/>
    <property type="gene ID" value="QL05p003264"/>
</dbReference>
<protein>
    <recommendedName>
        <fullName evidence="2">beta-ketoacyl-[acyl-carrier-protein] synthase I</fullName>
        <ecNumber evidence="2">2.3.1.41</ecNumber>
    </recommendedName>
</protein>
<evidence type="ECO:0000256" key="1">
    <source>
        <dbReference type="ARBA" id="ARBA00008467"/>
    </source>
</evidence>
<dbReference type="InterPro" id="IPR016039">
    <property type="entry name" value="Thiolase-like"/>
</dbReference>
<dbReference type="GO" id="GO:0004315">
    <property type="term" value="F:3-oxoacyl-[acyl-carrier-protein] synthase activity"/>
    <property type="evidence" value="ECO:0007669"/>
    <property type="project" value="UniProtKB-EC"/>
</dbReference>